<keyword evidence="34" id="KW-1185">Reference proteome</keyword>
<keyword evidence="11" id="KW-0645">Protease</keyword>
<comment type="pathway">
    <text evidence="27">Glycan biosynthesis.</text>
</comment>
<dbReference type="Pfam" id="PF00912">
    <property type="entry name" value="Transgly"/>
    <property type="match status" value="1"/>
</dbReference>
<keyword evidence="17" id="KW-0735">Signal-anchor</keyword>
<comment type="subcellular location">
    <subcellularLocation>
        <location evidence="2">Cell inner membrane</location>
        <topology evidence="2">Single-pass type II membrane protein</topology>
    </subcellularLocation>
</comment>
<protein>
    <recommendedName>
        <fullName evidence="7">Penicillin-binding protein 1A</fullName>
        <ecNumber evidence="25">2.4.99.28</ecNumber>
        <ecNumber evidence="6">3.4.16.4</ecNumber>
    </recommendedName>
</protein>
<comment type="similarity">
    <text evidence="4">In the C-terminal section; belongs to the transpeptidase family.</text>
</comment>
<dbReference type="Gene3D" id="3.40.710.10">
    <property type="entry name" value="DD-peptidase/beta-lactamase superfamily"/>
    <property type="match status" value="2"/>
</dbReference>
<comment type="catalytic activity">
    <reaction evidence="24">
        <text>Preferential cleavage: (Ac)2-L-Lys-D-Ala-|-D-Ala. Also transpeptidation of peptidyl-alanyl moieties that are N-acyl substituents of D-alanine.</text>
        <dbReference type="EC" id="3.4.16.4"/>
    </reaction>
</comment>
<evidence type="ECO:0000313" key="33">
    <source>
        <dbReference type="EMBL" id="EXJ14156.1"/>
    </source>
</evidence>
<evidence type="ECO:0000256" key="11">
    <source>
        <dbReference type="ARBA" id="ARBA00022670"/>
    </source>
</evidence>
<dbReference type="eggNOG" id="COG5009">
    <property type="taxonomic scope" value="Bacteria"/>
</dbReference>
<feature type="region of interest" description="Disordered" evidence="28">
    <location>
        <begin position="63"/>
        <end position="99"/>
    </location>
</feature>
<feature type="region of interest" description="Disordered" evidence="28">
    <location>
        <begin position="884"/>
        <end position="913"/>
    </location>
</feature>
<dbReference type="PANTHER" id="PTHR32282">
    <property type="entry name" value="BINDING PROTEIN TRANSPEPTIDASE, PUTATIVE-RELATED"/>
    <property type="match status" value="1"/>
</dbReference>
<dbReference type="GO" id="GO:0030288">
    <property type="term" value="C:outer membrane-bounded periplasmic space"/>
    <property type="evidence" value="ECO:0007669"/>
    <property type="project" value="TreeGrafter"/>
</dbReference>
<dbReference type="InterPro" id="IPR012338">
    <property type="entry name" value="Beta-lactam/transpept-like"/>
</dbReference>
<evidence type="ECO:0000256" key="12">
    <source>
        <dbReference type="ARBA" id="ARBA00022676"/>
    </source>
</evidence>
<keyword evidence="10" id="KW-0121">Carboxypeptidase</keyword>
<keyword evidence="9" id="KW-0997">Cell inner membrane</keyword>
<dbReference type="InterPro" id="IPR001460">
    <property type="entry name" value="PCN-bd_Tpept"/>
</dbReference>
<dbReference type="GO" id="GO:0046677">
    <property type="term" value="P:response to antibiotic"/>
    <property type="evidence" value="ECO:0007669"/>
    <property type="project" value="UniProtKB-KW"/>
</dbReference>
<evidence type="ECO:0000256" key="25">
    <source>
        <dbReference type="ARBA" id="ARBA00044770"/>
    </source>
</evidence>
<keyword evidence="14 29" id="KW-0812">Transmembrane</keyword>
<evidence type="ECO:0000256" key="21">
    <source>
        <dbReference type="ARBA" id="ARBA00023251"/>
    </source>
</evidence>
<dbReference type="InterPro" id="IPR036950">
    <property type="entry name" value="PBP_transglycosylase"/>
</dbReference>
<evidence type="ECO:0000256" key="2">
    <source>
        <dbReference type="ARBA" id="ARBA00004249"/>
    </source>
</evidence>
<dbReference type="GO" id="GO:0071555">
    <property type="term" value="P:cell wall organization"/>
    <property type="evidence" value="ECO:0007669"/>
    <property type="project" value="UniProtKB-KW"/>
</dbReference>
<feature type="domain" description="Penicillin-binding protein transpeptidase" evidence="30">
    <location>
        <begin position="538"/>
        <end position="798"/>
    </location>
</feature>
<evidence type="ECO:0000256" key="4">
    <source>
        <dbReference type="ARBA" id="ARBA00007090"/>
    </source>
</evidence>
<accession>W9VB34</accession>
<dbReference type="PANTHER" id="PTHR32282:SF27">
    <property type="entry name" value="PENICILLIN-BINDING PROTEIN 1A"/>
    <property type="match status" value="1"/>
</dbReference>
<dbReference type="InterPro" id="IPR031376">
    <property type="entry name" value="PCB_OB"/>
</dbReference>
<proteinExistence type="inferred from homology"/>
<dbReference type="SUPFAM" id="SSF53955">
    <property type="entry name" value="Lysozyme-like"/>
    <property type="match status" value="1"/>
</dbReference>
<name>W9VB34_9GAMM</name>
<dbReference type="SUPFAM" id="SSF56601">
    <property type="entry name" value="beta-lactamase/transpeptidase-like"/>
    <property type="match status" value="1"/>
</dbReference>
<dbReference type="STRING" id="1249627.D779_2827"/>
<dbReference type="EC" id="3.4.16.4" evidence="6"/>
<dbReference type="GO" id="GO:0006508">
    <property type="term" value="P:proteolysis"/>
    <property type="evidence" value="ECO:0007669"/>
    <property type="project" value="UniProtKB-KW"/>
</dbReference>
<comment type="catalytic activity">
    <reaction evidence="26">
        <text>[GlcNAc-(1-&gt;4)-Mur2Ac(oyl-L-Ala-gamma-D-Glu-L-Lys-D-Ala-D-Ala)](n)-di-trans,octa-cis-undecaprenyl diphosphate + beta-D-GlcNAc-(1-&gt;4)-Mur2Ac(oyl-L-Ala-gamma-D-Glu-L-Lys-D-Ala-D-Ala)-di-trans,octa-cis-undecaprenyl diphosphate = [GlcNAc-(1-&gt;4)-Mur2Ac(oyl-L-Ala-gamma-D-Glu-L-Lys-D-Ala-D-Ala)](n+1)-di-trans,octa-cis-undecaprenyl diphosphate + di-trans,octa-cis-undecaprenyl diphosphate + H(+)</text>
        <dbReference type="Rhea" id="RHEA:23708"/>
        <dbReference type="Rhea" id="RHEA-COMP:9602"/>
        <dbReference type="Rhea" id="RHEA-COMP:9603"/>
        <dbReference type="ChEBI" id="CHEBI:15378"/>
        <dbReference type="ChEBI" id="CHEBI:58405"/>
        <dbReference type="ChEBI" id="CHEBI:60033"/>
        <dbReference type="ChEBI" id="CHEBI:78435"/>
        <dbReference type="EC" id="2.4.99.28"/>
    </reaction>
</comment>
<evidence type="ECO:0000259" key="30">
    <source>
        <dbReference type="Pfam" id="PF00905"/>
    </source>
</evidence>
<feature type="domain" description="Glycosyl transferase family 51" evidence="31">
    <location>
        <begin position="168"/>
        <end position="342"/>
    </location>
</feature>
<evidence type="ECO:0000256" key="13">
    <source>
        <dbReference type="ARBA" id="ARBA00022679"/>
    </source>
</evidence>
<keyword evidence="23" id="KW-0961">Cell wall biogenesis/degradation</keyword>
<evidence type="ECO:0000256" key="5">
    <source>
        <dbReference type="ARBA" id="ARBA00007739"/>
    </source>
</evidence>
<dbReference type="InterPro" id="IPR050396">
    <property type="entry name" value="Glycosyltr_51/Transpeptidase"/>
</dbReference>
<evidence type="ECO:0000256" key="3">
    <source>
        <dbReference type="ARBA" id="ARBA00004752"/>
    </source>
</evidence>
<dbReference type="Proteomes" id="UP000019460">
    <property type="component" value="Unassembled WGS sequence"/>
</dbReference>
<dbReference type="PATRIC" id="fig|1249627.3.peg.2992"/>
<evidence type="ECO:0000256" key="16">
    <source>
        <dbReference type="ARBA" id="ARBA00022960"/>
    </source>
</evidence>
<evidence type="ECO:0000256" key="20">
    <source>
        <dbReference type="ARBA" id="ARBA00023136"/>
    </source>
</evidence>
<evidence type="ECO:0000259" key="32">
    <source>
        <dbReference type="Pfam" id="PF17092"/>
    </source>
</evidence>
<feature type="region of interest" description="Disordered" evidence="28">
    <location>
        <begin position="1"/>
        <end position="32"/>
    </location>
</feature>
<dbReference type="InterPro" id="IPR023346">
    <property type="entry name" value="Lysozyme-like_dom_sf"/>
</dbReference>
<feature type="compositionally biased region" description="Basic and acidic residues" evidence="28">
    <location>
        <begin position="1"/>
        <end position="10"/>
    </location>
</feature>
<dbReference type="Gene3D" id="1.10.3810.10">
    <property type="entry name" value="Biosynthetic peptidoglycan transglycosylase-like"/>
    <property type="match status" value="1"/>
</dbReference>
<keyword evidence="21" id="KW-0046">Antibiotic resistance</keyword>
<dbReference type="GO" id="GO:0009252">
    <property type="term" value="P:peptidoglycan biosynthetic process"/>
    <property type="evidence" value="ECO:0007669"/>
    <property type="project" value="UniProtKB-UniPathway"/>
</dbReference>
<evidence type="ECO:0000256" key="22">
    <source>
        <dbReference type="ARBA" id="ARBA00023268"/>
    </source>
</evidence>
<dbReference type="EC" id="2.4.99.28" evidence="25"/>
<keyword evidence="12" id="KW-0328">Glycosyltransferase</keyword>
<keyword evidence="13" id="KW-0808">Transferase</keyword>
<dbReference type="EMBL" id="AONC01000045">
    <property type="protein sequence ID" value="EXJ14156.1"/>
    <property type="molecule type" value="Genomic_DNA"/>
</dbReference>
<comment type="pathway">
    <text evidence="3">Cell wall biogenesis; peptidoglycan biosynthesis.</text>
</comment>
<evidence type="ECO:0000256" key="23">
    <source>
        <dbReference type="ARBA" id="ARBA00023316"/>
    </source>
</evidence>
<feature type="transmembrane region" description="Helical" evidence="29">
    <location>
        <begin position="109"/>
        <end position="141"/>
    </location>
</feature>
<evidence type="ECO:0000256" key="27">
    <source>
        <dbReference type="ARBA" id="ARBA00060592"/>
    </source>
</evidence>
<evidence type="ECO:0000256" key="8">
    <source>
        <dbReference type="ARBA" id="ARBA00022475"/>
    </source>
</evidence>
<dbReference type="GO" id="GO:0005886">
    <property type="term" value="C:plasma membrane"/>
    <property type="evidence" value="ECO:0007669"/>
    <property type="project" value="UniProtKB-SubCell"/>
</dbReference>
<dbReference type="GO" id="GO:0008360">
    <property type="term" value="P:regulation of cell shape"/>
    <property type="evidence" value="ECO:0007669"/>
    <property type="project" value="UniProtKB-KW"/>
</dbReference>
<organism evidence="33 34">
    <name type="scientific">Imhoffiella purpurea</name>
    <dbReference type="NCBI Taxonomy" id="1249627"/>
    <lineage>
        <taxon>Bacteria</taxon>
        <taxon>Pseudomonadati</taxon>
        <taxon>Pseudomonadota</taxon>
        <taxon>Gammaproteobacteria</taxon>
        <taxon>Chromatiales</taxon>
        <taxon>Chromatiaceae</taxon>
        <taxon>Imhoffiella</taxon>
    </lineage>
</organism>
<dbReference type="UniPathway" id="UPA00219"/>
<dbReference type="Pfam" id="PF17092">
    <property type="entry name" value="PCB_OB"/>
    <property type="match status" value="1"/>
</dbReference>
<evidence type="ECO:0000256" key="24">
    <source>
        <dbReference type="ARBA" id="ARBA00034000"/>
    </source>
</evidence>
<comment type="similarity">
    <text evidence="5">In the N-terminal section; belongs to the glycosyltransferase 51 family.</text>
</comment>
<dbReference type="Pfam" id="PF00905">
    <property type="entry name" value="Transpeptidase"/>
    <property type="match status" value="1"/>
</dbReference>
<feature type="domain" description="Penicillin-binding protein OB-like" evidence="32">
    <location>
        <begin position="429"/>
        <end position="536"/>
    </location>
</feature>
<evidence type="ECO:0000256" key="28">
    <source>
        <dbReference type="SAM" id="MobiDB-lite"/>
    </source>
</evidence>
<evidence type="ECO:0000256" key="18">
    <source>
        <dbReference type="ARBA" id="ARBA00022984"/>
    </source>
</evidence>
<dbReference type="NCBIfam" id="TIGR02074">
    <property type="entry name" value="PBP_1a_fam"/>
    <property type="match status" value="1"/>
</dbReference>
<keyword evidence="15" id="KW-0378">Hydrolase</keyword>
<evidence type="ECO:0000256" key="17">
    <source>
        <dbReference type="ARBA" id="ARBA00022968"/>
    </source>
</evidence>
<evidence type="ECO:0000256" key="7">
    <source>
        <dbReference type="ARBA" id="ARBA00018638"/>
    </source>
</evidence>
<dbReference type="GO" id="GO:0009002">
    <property type="term" value="F:serine-type D-Ala-D-Ala carboxypeptidase activity"/>
    <property type="evidence" value="ECO:0007669"/>
    <property type="project" value="UniProtKB-EC"/>
</dbReference>
<keyword evidence="20 29" id="KW-0472">Membrane</keyword>
<evidence type="ECO:0000256" key="19">
    <source>
        <dbReference type="ARBA" id="ARBA00022989"/>
    </source>
</evidence>
<keyword evidence="22" id="KW-0511">Multifunctional enzyme</keyword>
<comment type="function">
    <text evidence="1">Cell wall formation. Synthesis of cross-linked peptidoglycan from the lipid intermediates. The enzyme has a penicillin-insensitive transglycosylase N-terminal domain (formation of linear glycan strands) and a penicillin-sensitive transpeptidase C-terminal domain (cross-linking of the peptide subunits).</text>
</comment>
<reference evidence="33 34" key="1">
    <citation type="submission" date="2012-11" db="EMBL/GenBank/DDBJ databases">
        <title>Genome assembly of Thiorhodococcus sp. AK35.</title>
        <authorList>
            <person name="Nupur N."/>
            <person name="Khatri I."/>
            <person name="Subramanian S."/>
            <person name="Pinnaka A."/>
        </authorList>
    </citation>
    <scope>NUCLEOTIDE SEQUENCE [LARGE SCALE GENOMIC DNA]</scope>
    <source>
        <strain evidence="33 34">AK35</strain>
    </source>
</reference>
<evidence type="ECO:0000256" key="26">
    <source>
        <dbReference type="ARBA" id="ARBA00049902"/>
    </source>
</evidence>
<dbReference type="FunFam" id="1.10.3810.10:FF:000003">
    <property type="entry name" value="Penicillin-binding protein 1a"/>
    <property type="match status" value="1"/>
</dbReference>
<evidence type="ECO:0000256" key="6">
    <source>
        <dbReference type="ARBA" id="ARBA00012448"/>
    </source>
</evidence>
<gene>
    <name evidence="33" type="ORF">D779_2827</name>
</gene>
<dbReference type="AlphaFoldDB" id="W9VB34"/>
<keyword evidence="8" id="KW-1003">Cell membrane</keyword>
<evidence type="ECO:0000256" key="14">
    <source>
        <dbReference type="ARBA" id="ARBA00022692"/>
    </source>
</evidence>
<keyword evidence="16" id="KW-0133">Cell shape</keyword>
<sequence>MRSRSNRMDPRSIQSSLDVRHASADACHGVQSDTLDAKTRADILGRAAGSMAHPQRTEWNLAQASDPARAGARPLPHAADAPSSAPKDNARPVSTRPVRRRSSRFPRSVFGWFVHFISSAFALPMQVALLGLVGATVFVGVTLPDLPDVEQLRNVQFKEPLRVYAADGAFMSEFGVQRRRPVALKDVPPLVIQAFLATEDSRFFEHRGVDAVGMGRAILSYLQTGTKSQGASTISMQVTRNFFLTPEKTFQRKLTEVLLTLHVEQTLTKEEILELYLNQIFFGHRAYGIGAAAALYYDKPLDQLTAAEAAMLAGIPKAPSANNPVTNPARALERRDYILGRMRELGYIDEDTYRTSLAAPDRAALHRRAPELEAGYVAEMVRAEMIRFYGEDAISQGYRVTATVDSRLQTDAQEALRTALRRYDRRHGYRGPEASLDIAGMTEADMDAHLSAATRIPGLEPALVTRVTRRGAEVYLGQGRRSTLGSRDLSWARTSRNRARWNGPKRSASNAVAVGDLIRVKRNQDGDWALTQVPAVSGALVSIDPHDGAVRALVGGYAFTGTKFNRAVDMRRQPGSSFKPFVYAAALSRGWTPASLVKDVAVKLPRRERWNPKNADHKELGPIRLRQALALSRNLASINLLQSLGIDAAQDYIRRFGFGPEAMPQGLSMVLGTGELSPVKLAEGYAVFANGGYHVIPYFIERIEDADGRVVFQANPPSACRDCWFKTGDGSATTRGTEPTRMAERVIDPRTAFQMTSLLREVVEHGTATRAKKLERPDIVGKTGTTNDYRDAWFAGYQADFVTVAWMGFDDFGKLGRGEGGGKAALGMWVDFMREALADRPIATLDLPAGLIEVRVDPARGVETGSKNGILEYVQEEFRTEAESAPVAVADRSRGGPSRSVNRSAPRVMDDLF</sequence>
<keyword evidence="18" id="KW-0573">Peptidoglycan synthesis</keyword>
<dbReference type="InterPro" id="IPR001264">
    <property type="entry name" value="Glyco_trans_51"/>
</dbReference>
<keyword evidence="19 29" id="KW-1133">Transmembrane helix</keyword>
<evidence type="ECO:0000256" key="1">
    <source>
        <dbReference type="ARBA" id="ARBA00002624"/>
    </source>
</evidence>
<dbReference type="GO" id="GO:0008955">
    <property type="term" value="F:peptidoglycan glycosyltransferase activity"/>
    <property type="evidence" value="ECO:0007669"/>
    <property type="project" value="UniProtKB-EC"/>
</dbReference>
<evidence type="ECO:0000256" key="29">
    <source>
        <dbReference type="SAM" id="Phobius"/>
    </source>
</evidence>
<evidence type="ECO:0000256" key="15">
    <source>
        <dbReference type="ARBA" id="ARBA00022801"/>
    </source>
</evidence>
<dbReference type="GO" id="GO:0008658">
    <property type="term" value="F:penicillin binding"/>
    <property type="evidence" value="ECO:0007669"/>
    <property type="project" value="InterPro"/>
</dbReference>
<comment type="caution">
    <text evidence="33">The sequence shown here is derived from an EMBL/GenBank/DDBJ whole genome shotgun (WGS) entry which is preliminary data.</text>
</comment>
<evidence type="ECO:0000256" key="10">
    <source>
        <dbReference type="ARBA" id="ARBA00022645"/>
    </source>
</evidence>
<evidence type="ECO:0000313" key="34">
    <source>
        <dbReference type="Proteomes" id="UP000019460"/>
    </source>
</evidence>
<evidence type="ECO:0000259" key="31">
    <source>
        <dbReference type="Pfam" id="PF00912"/>
    </source>
</evidence>
<evidence type="ECO:0000256" key="9">
    <source>
        <dbReference type="ARBA" id="ARBA00022519"/>
    </source>
</evidence>